<dbReference type="EMBL" id="BJWL01000003">
    <property type="protein sequence ID" value="GFY84797.1"/>
    <property type="molecule type" value="Genomic_DNA"/>
</dbReference>
<dbReference type="Proteomes" id="UP000585474">
    <property type="component" value="Unassembled WGS sequence"/>
</dbReference>
<reference evidence="2 3" key="1">
    <citation type="submission" date="2019-07" db="EMBL/GenBank/DDBJ databases">
        <title>De Novo Assembly of kiwifruit Actinidia rufa.</title>
        <authorList>
            <person name="Sugita-Konishi S."/>
            <person name="Sato K."/>
            <person name="Mori E."/>
            <person name="Abe Y."/>
            <person name="Kisaki G."/>
            <person name="Hamano K."/>
            <person name="Suezawa K."/>
            <person name="Otani M."/>
            <person name="Fukuda T."/>
            <person name="Manabe T."/>
            <person name="Gomi K."/>
            <person name="Tabuchi M."/>
            <person name="Akimitsu K."/>
            <person name="Kataoka I."/>
        </authorList>
    </citation>
    <scope>NUCLEOTIDE SEQUENCE [LARGE SCALE GENOMIC DNA]</scope>
    <source>
        <strain evidence="3">cv. Fuchu</strain>
    </source>
</reference>
<accession>A0A7J0EGN3</accession>
<name>A0A7J0EGN3_9ERIC</name>
<proteinExistence type="predicted"/>
<dbReference type="OrthoDB" id="1621429at2759"/>
<gene>
    <name evidence="2" type="ORF">Acr_03g0015710</name>
</gene>
<evidence type="ECO:0000313" key="3">
    <source>
        <dbReference type="Proteomes" id="UP000585474"/>
    </source>
</evidence>
<dbReference type="PANTHER" id="PTHR36757">
    <property type="entry name" value="BNAANNG22500D PROTEIN"/>
    <property type="match status" value="1"/>
</dbReference>
<keyword evidence="3" id="KW-1185">Reference proteome</keyword>
<dbReference type="PANTHER" id="PTHR36757:SF1">
    <property type="entry name" value="GENOME ASSEMBLY, CHROMOSOME: A04"/>
    <property type="match status" value="1"/>
</dbReference>
<evidence type="ECO:0000256" key="1">
    <source>
        <dbReference type="SAM" id="MobiDB-lite"/>
    </source>
</evidence>
<dbReference type="AlphaFoldDB" id="A0A7J0EGN3"/>
<organism evidence="2 3">
    <name type="scientific">Actinidia rufa</name>
    <dbReference type="NCBI Taxonomy" id="165716"/>
    <lineage>
        <taxon>Eukaryota</taxon>
        <taxon>Viridiplantae</taxon>
        <taxon>Streptophyta</taxon>
        <taxon>Embryophyta</taxon>
        <taxon>Tracheophyta</taxon>
        <taxon>Spermatophyta</taxon>
        <taxon>Magnoliopsida</taxon>
        <taxon>eudicotyledons</taxon>
        <taxon>Gunneridae</taxon>
        <taxon>Pentapetalae</taxon>
        <taxon>asterids</taxon>
        <taxon>Ericales</taxon>
        <taxon>Actinidiaceae</taxon>
        <taxon>Actinidia</taxon>
    </lineage>
</organism>
<feature type="region of interest" description="Disordered" evidence="1">
    <location>
        <begin position="79"/>
        <end position="101"/>
    </location>
</feature>
<protein>
    <submittedName>
        <fullName evidence="2">Uncharacterized protein</fullName>
    </submittedName>
</protein>
<comment type="caution">
    <text evidence="2">The sequence shown here is derived from an EMBL/GenBank/DDBJ whole genome shotgun (WGS) entry which is preliminary data.</text>
</comment>
<sequence>MAIDLCSENSGLVMSPARISFSHDLSHCDVVPVEQRRLRSGSSSGVDFDFCVHESSDQSSSCADELFSDGKILPTHQIKKTASIPQKQPEPPSPWPCENREFEETKGGISEIDEKARRELEVVLAVQAEQQFELRQWIRAEPVPFASALAEQFDRFVDEIKPPLKKNYGAYGNGVRINPVLNVPSGSLFGLGSIFNGKEKSKRKMNQ</sequence>
<evidence type="ECO:0000313" key="2">
    <source>
        <dbReference type="EMBL" id="GFY84797.1"/>
    </source>
</evidence>